<accession>A0A7X9UBX1</accession>
<dbReference type="EMBL" id="JABBCP010000002">
    <property type="protein sequence ID" value="NMF55675.1"/>
    <property type="molecule type" value="Genomic_DNA"/>
</dbReference>
<reference evidence="1 2" key="1">
    <citation type="submission" date="2020-04" db="EMBL/GenBank/DDBJ databases">
        <title>Collinsella sp. KGMB02528 nov., an anaerobic actinobacterium isolated from human feces.</title>
        <authorList>
            <person name="Han K.-I."/>
            <person name="Eom M.K."/>
            <person name="Kim J.-S."/>
            <person name="Lee K.C."/>
            <person name="Suh M.K."/>
            <person name="Park S.-H."/>
            <person name="Lee J.H."/>
            <person name="Kang S.W."/>
            <person name="Park J.-E."/>
            <person name="Oh B.S."/>
            <person name="Yu S.Y."/>
            <person name="Choi S.-H."/>
            <person name="Lee D.H."/>
            <person name="Yoon H."/>
            <person name="Kim B.-Y."/>
            <person name="Lee J.H."/>
            <person name="Lee J.-S."/>
        </authorList>
    </citation>
    <scope>NUCLEOTIDE SEQUENCE [LARGE SCALE GENOMIC DNA]</scope>
    <source>
        <strain evidence="1 2">KGMB02528</strain>
    </source>
</reference>
<evidence type="ECO:0000313" key="1">
    <source>
        <dbReference type="EMBL" id="NMF55675.1"/>
    </source>
</evidence>
<gene>
    <name evidence="1" type="ORF">HF320_04955</name>
</gene>
<dbReference type="Proteomes" id="UP000546970">
    <property type="component" value="Unassembled WGS sequence"/>
</dbReference>
<organism evidence="1 2">
    <name type="scientific">Collinsella acetigenes</name>
    <dbReference type="NCBI Taxonomy" id="2713419"/>
    <lineage>
        <taxon>Bacteria</taxon>
        <taxon>Bacillati</taxon>
        <taxon>Actinomycetota</taxon>
        <taxon>Coriobacteriia</taxon>
        <taxon>Coriobacteriales</taxon>
        <taxon>Coriobacteriaceae</taxon>
        <taxon>Collinsella</taxon>
    </lineage>
</organism>
<dbReference type="AlphaFoldDB" id="A0A7X9UBX1"/>
<protein>
    <submittedName>
        <fullName evidence="1">Uncharacterized protein</fullName>
    </submittedName>
</protein>
<name>A0A7X9UBX1_9ACTN</name>
<sequence>MTVWCDLDKVASAVGAWSKGIIGKLPEEFRPVASEVGGCAYVESTKGTGIVPVGVNPNGDVFVATRGLTLAANWMCSFSVAYAARQ</sequence>
<dbReference type="RefSeq" id="WP_169277301.1">
    <property type="nucleotide sequence ID" value="NZ_JABBCP010000002.1"/>
</dbReference>
<proteinExistence type="predicted"/>
<evidence type="ECO:0000313" key="2">
    <source>
        <dbReference type="Proteomes" id="UP000546970"/>
    </source>
</evidence>
<keyword evidence="2" id="KW-1185">Reference proteome</keyword>
<comment type="caution">
    <text evidence="1">The sequence shown here is derived from an EMBL/GenBank/DDBJ whole genome shotgun (WGS) entry which is preliminary data.</text>
</comment>